<accession>A0AAV0AT57</accession>
<reference evidence="2" key="1">
    <citation type="submission" date="2022-06" db="EMBL/GenBank/DDBJ databases">
        <authorList>
            <consortium name="SYNGENTA / RWTH Aachen University"/>
        </authorList>
    </citation>
    <scope>NUCLEOTIDE SEQUENCE</scope>
</reference>
<proteinExistence type="predicted"/>
<dbReference type="PROSITE" id="PS50181">
    <property type="entry name" value="FBOX"/>
    <property type="match status" value="1"/>
</dbReference>
<dbReference type="InterPro" id="IPR001810">
    <property type="entry name" value="F-box_dom"/>
</dbReference>
<dbReference type="AlphaFoldDB" id="A0AAV0AT57"/>
<dbReference type="Proteomes" id="UP001153365">
    <property type="component" value="Unassembled WGS sequence"/>
</dbReference>
<dbReference type="SUPFAM" id="SSF81383">
    <property type="entry name" value="F-box domain"/>
    <property type="match status" value="1"/>
</dbReference>
<name>A0AAV0AT57_PHAPC</name>
<dbReference type="EMBL" id="CALTRL010001494">
    <property type="protein sequence ID" value="CAH7672737.1"/>
    <property type="molecule type" value="Genomic_DNA"/>
</dbReference>
<organism evidence="2 3">
    <name type="scientific">Phakopsora pachyrhizi</name>
    <name type="common">Asian soybean rust disease fungus</name>
    <dbReference type="NCBI Taxonomy" id="170000"/>
    <lineage>
        <taxon>Eukaryota</taxon>
        <taxon>Fungi</taxon>
        <taxon>Dikarya</taxon>
        <taxon>Basidiomycota</taxon>
        <taxon>Pucciniomycotina</taxon>
        <taxon>Pucciniomycetes</taxon>
        <taxon>Pucciniales</taxon>
        <taxon>Phakopsoraceae</taxon>
        <taxon>Phakopsora</taxon>
    </lineage>
</organism>
<gene>
    <name evidence="2" type="ORF">PPACK8108_LOCUS7571</name>
</gene>
<feature type="domain" description="F-box" evidence="1">
    <location>
        <begin position="46"/>
        <end position="92"/>
    </location>
</feature>
<dbReference type="InterPro" id="IPR036047">
    <property type="entry name" value="F-box-like_dom_sf"/>
</dbReference>
<comment type="caution">
    <text evidence="2">The sequence shown here is derived from an EMBL/GenBank/DDBJ whole genome shotgun (WGS) entry which is preliminary data.</text>
</comment>
<protein>
    <submittedName>
        <fullName evidence="2">Expressed protein</fullName>
    </submittedName>
</protein>
<evidence type="ECO:0000259" key="1">
    <source>
        <dbReference type="PROSITE" id="PS50181"/>
    </source>
</evidence>
<evidence type="ECO:0000313" key="3">
    <source>
        <dbReference type="Proteomes" id="UP001153365"/>
    </source>
</evidence>
<keyword evidence="3" id="KW-1185">Reference proteome</keyword>
<sequence>MTNERKLLTSKIDLSRRTTKQRKKSLVQSDSEEELMAWLAINPVRPFPILELPSTVILNIFSSLDLPDLASISGTGNQTLINLSTDSVLHRQRLRSVGPICLEPYLVNRPNRLDLAKSGKMRGLNLSSKINRGCYLFSPSSIKQFENSKRINRLMISDRLNRALARRPIRCELHNLNLIDEEVITNVSNLLAPIVRTLKRQRAKDELARQMRSSNESLIGTYNSNLSYEGDDSSGIIENLSRGLMIKDQEDQEGSKEYKKFKKSNSKNSWIDFKSTIQKNGNRYHWKDDLNENVRLALCPGIRRNINYFEDLVGKY</sequence>
<evidence type="ECO:0000313" key="2">
    <source>
        <dbReference type="EMBL" id="CAH7672737.1"/>
    </source>
</evidence>